<proteinExistence type="predicted"/>
<dbReference type="EMBL" id="GGEC01007810">
    <property type="protein sequence ID" value="MBW88293.1"/>
    <property type="molecule type" value="Transcribed_RNA"/>
</dbReference>
<protein>
    <submittedName>
        <fullName evidence="1">Uncharacterized protein</fullName>
    </submittedName>
</protein>
<name>A0A2P2J476_RHIMU</name>
<reference evidence="1" key="1">
    <citation type="submission" date="2018-02" db="EMBL/GenBank/DDBJ databases">
        <title>Rhizophora mucronata_Transcriptome.</title>
        <authorList>
            <person name="Meera S.P."/>
            <person name="Sreeshan A."/>
            <person name="Augustine A."/>
        </authorList>
    </citation>
    <scope>NUCLEOTIDE SEQUENCE</scope>
    <source>
        <tissue evidence="1">Leaf</tissue>
    </source>
</reference>
<dbReference type="AlphaFoldDB" id="A0A2P2J476"/>
<evidence type="ECO:0000313" key="1">
    <source>
        <dbReference type="EMBL" id="MBW88293.1"/>
    </source>
</evidence>
<sequence>MNQFSYLNNPMQRPNLNNMRLELRILFI</sequence>
<accession>A0A2P2J476</accession>
<organism evidence="1">
    <name type="scientific">Rhizophora mucronata</name>
    <name type="common">Asiatic mangrove</name>
    <dbReference type="NCBI Taxonomy" id="61149"/>
    <lineage>
        <taxon>Eukaryota</taxon>
        <taxon>Viridiplantae</taxon>
        <taxon>Streptophyta</taxon>
        <taxon>Embryophyta</taxon>
        <taxon>Tracheophyta</taxon>
        <taxon>Spermatophyta</taxon>
        <taxon>Magnoliopsida</taxon>
        <taxon>eudicotyledons</taxon>
        <taxon>Gunneridae</taxon>
        <taxon>Pentapetalae</taxon>
        <taxon>rosids</taxon>
        <taxon>fabids</taxon>
        <taxon>Malpighiales</taxon>
        <taxon>Rhizophoraceae</taxon>
        <taxon>Rhizophora</taxon>
    </lineage>
</organism>